<dbReference type="OrthoDB" id="1493259at2"/>
<evidence type="ECO:0000313" key="5">
    <source>
        <dbReference type="EMBL" id="PHN04968.1"/>
    </source>
</evidence>
<dbReference type="GO" id="GO:0005829">
    <property type="term" value="C:cytosol"/>
    <property type="evidence" value="ECO:0007669"/>
    <property type="project" value="TreeGrafter"/>
</dbReference>
<organism evidence="5 6">
    <name type="scientific">Flavilitoribacter nigricans (strain ATCC 23147 / DSM 23189 / NBRC 102662 / NCIMB 1420 / SS-2)</name>
    <name type="common">Lewinella nigricans</name>
    <dbReference type="NCBI Taxonomy" id="1122177"/>
    <lineage>
        <taxon>Bacteria</taxon>
        <taxon>Pseudomonadati</taxon>
        <taxon>Bacteroidota</taxon>
        <taxon>Saprospiria</taxon>
        <taxon>Saprospirales</taxon>
        <taxon>Lewinellaceae</taxon>
        <taxon>Flavilitoribacter</taxon>
    </lineage>
</organism>
<dbReference type="Gene3D" id="3.30.910.20">
    <property type="entry name" value="Skp domain"/>
    <property type="match status" value="1"/>
</dbReference>
<dbReference type="SMART" id="SM00935">
    <property type="entry name" value="OmpH"/>
    <property type="match status" value="1"/>
</dbReference>
<keyword evidence="6" id="KW-1185">Reference proteome</keyword>
<keyword evidence="2 4" id="KW-0732">Signal</keyword>
<evidence type="ECO:0000256" key="3">
    <source>
        <dbReference type="SAM" id="Coils"/>
    </source>
</evidence>
<dbReference type="GO" id="GO:0051082">
    <property type="term" value="F:unfolded protein binding"/>
    <property type="evidence" value="ECO:0007669"/>
    <property type="project" value="InterPro"/>
</dbReference>
<reference evidence="5 6" key="1">
    <citation type="submission" date="2017-10" db="EMBL/GenBank/DDBJ databases">
        <title>The draft genome sequence of Lewinella nigricans NBRC 102662.</title>
        <authorList>
            <person name="Wang K."/>
        </authorList>
    </citation>
    <scope>NUCLEOTIDE SEQUENCE [LARGE SCALE GENOMIC DNA]</scope>
    <source>
        <strain evidence="5 6">NBRC 102662</strain>
    </source>
</reference>
<dbReference type="InterPro" id="IPR005632">
    <property type="entry name" value="Chaperone_Skp"/>
</dbReference>
<sequence>MNQSNRFRFPILGFAALIAGLLFLNACQQNAPQESAAGESMDKSASSVVFIYADTILAKYDVFQEKGAELAQREQAETAKLQEKGRAIEQEVRAIQNKVQQGLLAPNQIAREEQRIGQKQQELMMEREKITQELMLESQKLNQELQEKLTKILEDLQAERGYDFILSYGPGTAVLMVNDELDITDDVLARLNKPKAEVN</sequence>
<feature type="chain" id="PRO_5013084600" description="OmpH family outer membrane protein" evidence="4">
    <location>
        <begin position="32"/>
        <end position="199"/>
    </location>
</feature>
<keyword evidence="3" id="KW-0175">Coiled coil</keyword>
<dbReference type="SUPFAM" id="SSF111384">
    <property type="entry name" value="OmpH-like"/>
    <property type="match status" value="1"/>
</dbReference>
<feature type="signal peptide" evidence="4">
    <location>
        <begin position="1"/>
        <end position="31"/>
    </location>
</feature>
<evidence type="ECO:0000256" key="2">
    <source>
        <dbReference type="ARBA" id="ARBA00022729"/>
    </source>
</evidence>
<dbReference type="RefSeq" id="WP_099151513.1">
    <property type="nucleotide sequence ID" value="NZ_PDUD01000023.1"/>
</dbReference>
<evidence type="ECO:0000313" key="6">
    <source>
        <dbReference type="Proteomes" id="UP000223913"/>
    </source>
</evidence>
<protein>
    <recommendedName>
        <fullName evidence="7">OmpH family outer membrane protein</fullName>
    </recommendedName>
</protein>
<dbReference type="InterPro" id="IPR024930">
    <property type="entry name" value="Skp_dom_sf"/>
</dbReference>
<accession>A0A2D0N9B2</accession>
<dbReference type="PANTHER" id="PTHR35089:SF1">
    <property type="entry name" value="CHAPERONE PROTEIN SKP"/>
    <property type="match status" value="1"/>
</dbReference>
<comment type="caution">
    <text evidence="5">The sequence shown here is derived from an EMBL/GenBank/DDBJ whole genome shotgun (WGS) entry which is preliminary data.</text>
</comment>
<dbReference type="Proteomes" id="UP000223913">
    <property type="component" value="Unassembled WGS sequence"/>
</dbReference>
<evidence type="ECO:0008006" key="7">
    <source>
        <dbReference type="Google" id="ProtNLM"/>
    </source>
</evidence>
<gene>
    <name evidence="5" type="ORF">CRP01_18225</name>
</gene>
<dbReference type="EMBL" id="PDUD01000023">
    <property type="protein sequence ID" value="PHN04968.1"/>
    <property type="molecule type" value="Genomic_DNA"/>
</dbReference>
<evidence type="ECO:0000256" key="1">
    <source>
        <dbReference type="ARBA" id="ARBA00009091"/>
    </source>
</evidence>
<comment type="similarity">
    <text evidence="1">Belongs to the Skp family.</text>
</comment>
<dbReference type="GO" id="GO:0050821">
    <property type="term" value="P:protein stabilization"/>
    <property type="evidence" value="ECO:0007669"/>
    <property type="project" value="TreeGrafter"/>
</dbReference>
<dbReference type="AlphaFoldDB" id="A0A2D0N9B2"/>
<proteinExistence type="inferred from homology"/>
<dbReference type="PANTHER" id="PTHR35089">
    <property type="entry name" value="CHAPERONE PROTEIN SKP"/>
    <property type="match status" value="1"/>
</dbReference>
<evidence type="ECO:0000256" key="4">
    <source>
        <dbReference type="SAM" id="SignalP"/>
    </source>
</evidence>
<name>A0A2D0N9B2_FLAN2</name>
<dbReference type="Pfam" id="PF03938">
    <property type="entry name" value="OmpH"/>
    <property type="match status" value="1"/>
</dbReference>
<feature type="coiled-coil region" evidence="3">
    <location>
        <begin position="71"/>
        <end position="155"/>
    </location>
</feature>